<feature type="compositionally biased region" description="Gly residues" evidence="8">
    <location>
        <begin position="344"/>
        <end position="356"/>
    </location>
</feature>
<evidence type="ECO:0000256" key="4">
    <source>
        <dbReference type="ARBA" id="ARBA00022889"/>
    </source>
</evidence>
<keyword evidence="6 9" id="KW-0472">Membrane</keyword>
<evidence type="ECO:0000256" key="2">
    <source>
        <dbReference type="ARBA" id="ARBA00022692"/>
    </source>
</evidence>
<protein>
    <submittedName>
        <fullName evidence="10">Podocalyxin-like protein 2</fullName>
    </submittedName>
</protein>
<organism evidence="10 11">
    <name type="scientific">Lates japonicus</name>
    <name type="common">Japanese lates</name>
    <dbReference type="NCBI Taxonomy" id="270547"/>
    <lineage>
        <taxon>Eukaryota</taxon>
        <taxon>Metazoa</taxon>
        <taxon>Chordata</taxon>
        <taxon>Craniata</taxon>
        <taxon>Vertebrata</taxon>
        <taxon>Euteleostomi</taxon>
        <taxon>Actinopterygii</taxon>
        <taxon>Neopterygii</taxon>
        <taxon>Teleostei</taxon>
        <taxon>Neoteleostei</taxon>
        <taxon>Acanthomorphata</taxon>
        <taxon>Carangaria</taxon>
        <taxon>Carangaria incertae sedis</taxon>
        <taxon>Centropomidae</taxon>
        <taxon>Lates</taxon>
    </lineage>
</organism>
<keyword evidence="7" id="KW-0325">Glycoprotein</keyword>
<evidence type="ECO:0000256" key="3">
    <source>
        <dbReference type="ARBA" id="ARBA00022729"/>
    </source>
</evidence>
<dbReference type="PANTHER" id="PTHR15594">
    <property type="entry name" value="PODOCALYXIN-LIKE PROTEIN 2"/>
    <property type="match status" value="1"/>
</dbReference>
<dbReference type="GO" id="GO:0050901">
    <property type="term" value="P:leukocyte tethering or rolling"/>
    <property type="evidence" value="ECO:0007669"/>
    <property type="project" value="TreeGrafter"/>
</dbReference>
<keyword evidence="5 9" id="KW-1133">Transmembrane helix</keyword>
<keyword evidence="4" id="KW-0130">Cell adhesion</keyword>
<comment type="caution">
    <text evidence="10">The sequence shown here is derived from an EMBL/GenBank/DDBJ whole genome shotgun (WGS) entry which is preliminary data.</text>
</comment>
<keyword evidence="2 9" id="KW-0812">Transmembrane</keyword>
<feature type="compositionally biased region" description="Polar residues" evidence="8">
    <location>
        <begin position="365"/>
        <end position="374"/>
    </location>
</feature>
<dbReference type="EMBL" id="BRZM01005031">
    <property type="protein sequence ID" value="GLD61224.1"/>
    <property type="molecule type" value="Genomic_DNA"/>
</dbReference>
<evidence type="ECO:0000256" key="8">
    <source>
        <dbReference type="SAM" id="MobiDB-lite"/>
    </source>
</evidence>
<feature type="compositionally biased region" description="Acidic residues" evidence="8">
    <location>
        <begin position="74"/>
        <end position="89"/>
    </location>
</feature>
<comment type="subcellular location">
    <subcellularLocation>
        <location evidence="1">Membrane</location>
        <topology evidence="1">Single-pass type I membrane protein</topology>
    </subcellularLocation>
</comment>
<feature type="compositionally biased region" description="Basic and acidic residues" evidence="8">
    <location>
        <begin position="127"/>
        <end position="155"/>
    </location>
</feature>
<dbReference type="InterPro" id="IPR013836">
    <property type="entry name" value="CD34/Podocalyxin"/>
</dbReference>
<feature type="transmembrane region" description="Helical" evidence="9">
    <location>
        <begin position="271"/>
        <end position="295"/>
    </location>
</feature>
<keyword evidence="3" id="KW-0732">Signal</keyword>
<feature type="non-terminal residue" evidence="10">
    <location>
        <position position="1"/>
    </location>
</feature>
<evidence type="ECO:0000256" key="5">
    <source>
        <dbReference type="ARBA" id="ARBA00022989"/>
    </source>
</evidence>
<accession>A0AAD3MWW0</accession>
<dbReference type="Proteomes" id="UP001279410">
    <property type="component" value="Unassembled WGS sequence"/>
</dbReference>
<feature type="region of interest" description="Disordered" evidence="8">
    <location>
        <begin position="46"/>
        <end position="155"/>
    </location>
</feature>
<keyword evidence="11" id="KW-1185">Reference proteome</keyword>
<dbReference type="AlphaFoldDB" id="A0AAD3MWW0"/>
<dbReference type="GO" id="GO:0005886">
    <property type="term" value="C:plasma membrane"/>
    <property type="evidence" value="ECO:0007669"/>
    <property type="project" value="UniProtKB-ARBA"/>
</dbReference>
<feature type="region of interest" description="Disordered" evidence="8">
    <location>
        <begin position="327"/>
        <end position="386"/>
    </location>
</feature>
<evidence type="ECO:0000256" key="1">
    <source>
        <dbReference type="ARBA" id="ARBA00004479"/>
    </source>
</evidence>
<evidence type="ECO:0000313" key="11">
    <source>
        <dbReference type="Proteomes" id="UP001279410"/>
    </source>
</evidence>
<evidence type="ECO:0000256" key="7">
    <source>
        <dbReference type="ARBA" id="ARBA00023180"/>
    </source>
</evidence>
<name>A0AAD3MWW0_LATJO</name>
<sequence length="386" mass="42291">VGPLERELWEAEGEEDVQSSGYGLPHPSITTTITTSTAAISTAAAGGGDAVGTATPETDTGTDFGLLGSFTKDETEDEEAEREEEEEETGLTHTGVFRQNPTVPEVGMAPSREPLQPSVEEEEELEQGEHELKGVRQKDRGAEVEEEKRKKMEREGTRIRHIVPLTTDPSPTISFTDSSWYWLEKTTPLQAQGSEVRSDGFTDSFLPDAEFDKEEAQQVVCVDWRVIATKDVLGMLGEIRKSLNKVGIQNYSAASSCQSRPSQTRSDYGKLFVVLVIIGSICMVIITSGFIYICWQRRLPATKTTFRAEELHFVENGCHDNPMLDVTNDSQPEMQEKKPSANGLAGGGGGGGGGEGGKGREDSNRWQVFVNQAATEEEEEEQDTHL</sequence>
<reference evidence="10" key="1">
    <citation type="submission" date="2022-08" db="EMBL/GenBank/DDBJ databases">
        <title>Genome sequencing of akame (Lates japonicus).</title>
        <authorList>
            <person name="Hashiguchi Y."/>
            <person name="Takahashi H."/>
        </authorList>
    </citation>
    <scope>NUCLEOTIDE SEQUENCE</scope>
    <source>
        <strain evidence="10">Kochi</strain>
    </source>
</reference>
<gene>
    <name evidence="10" type="ORF">AKAME5_002905000</name>
</gene>
<evidence type="ECO:0000256" key="9">
    <source>
        <dbReference type="SAM" id="Phobius"/>
    </source>
</evidence>
<evidence type="ECO:0000256" key="6">
    <source>
        <dbReference type="ARBA" id="ARBA00023136"/>
    </source>
</evidence>
<dbReference type="Pfam" id="PF06365">
    <property type="entry name" value="CD34_antigen"/>
    <property type="match status" value="1"/>
</dbReference>
<feature type="region of interest" description="Disordered" evidence="8">
    <location>
        <begin position="1"/>
        <end position="28"/>
    </location>
</feature>
<dbReference type="PANTHER" id="PTHR15594:SF1">
    <property type="entry name" value="PODOCALYXIN-LIKE PROTEIN 2"/>
    <property type="match status" value="1"/>
</dbReference>
<proteinExistence type="predicted"/>
<feature type="compositionally biased region" description="Acidic residues" evidence="8">
    <location>
        <begin position="375"/>
        <end position="386"/>
    </location>
</feature>
<dbReference type="InterPro" id="IPR042397">
    <property type="entry name" value="PODXL2"/>
</dbReference>
<evidence type="ECO:0000313" key="10">
    <source>
        <dbReference type="EMBL" id="GLD61224.1"/>
    </source>
</evidence>